<accession>A0A087T549</accession>
<evidence type="ECO:0000313" key="1">
    <source>
        <dbReference type="EMBL" id="KFM60238.1"/>
    </source>
</evidence>
<dbReference type="AlphaFoldDB" id="A0A087T549"/>
<gene>
    <name evidence="1" type="ORF">X975_25005</name>
</gene>
<name>A0A087T549_STEMI</name>
<evidence type="ECO:0000313" key="2">
    <source>
        <dbReference type="Proteomes" id="UP000054359"/>
    </source>
</evidence>
<keyword evidence="2" id="KW-1185">Reference proteome</keyword>
<sequence length="34" mass="4103">PSIDFFLQKDEVKIEVKLNMNSSEYFRLRIDLVD</sequence>
<feature type="non-terminal residue" evidence="1">
    <location>
        <position position="34"/>
    </location>
</feature>
<reference evidence="1 2" key="1">
    <citation type="submission" date="2013-11" db="EMBL/GenBank/DDBJ databases">
        <title>Genome sequencing of Stegodyphus mimosarum.</title>
        <authorList>
            <person name="Bechsgaard J."/>
        </authorList>
    </citation>
    <scope>NUCLEOTIDE SEQUENCE [LARGE SCALE GENOMIC DNA]</scope>
</reference>
<feature type="non-terminal residue" evidence="1">
    <location>
        <position position="1"/>
    </location>
</feature>
<proteinExistence type="predicted"/>
<dbReference type="EMBL" id="KK113449">
    <property type="protein sequence ID" value="KFM60238.1"/>
    <property type="molecule type" value="Genomic_DNA"/>
</dbReference>
<protein>
    <submittedName>
        <fullName evidence="1">Uncharacterized protein</fullName>
    </submittedName>
</protein>
<dbReference type="Proteomes" id="UP000054359">
    <property type="component" value="Unassembled WGS sequence"/>
</dbReference>
<organism evidence="1 2">
    <name type="scientific">Stegodyphus mimosarum</name>
    <name type="common">African social velvet spider</name>
    <dbReference type="NCBI Taxonomy" id="407821"/>
    <lineage>
        <taxon>Eukaryota</taxon>
        <taxon>Metazoa</taxon>
        <taxon>Ecdysozoa</taxon>
        <taxon>Arthropoda</taxon>
        <taxon>Chelicerata</taxon>
        <taxon>Arachnida</taxon>
        <taxon>Araneae</taxon>
        <taxon>Araneomorphae</taxon>
        <taxon>Entelegynae</taxon>
        <taxon>Eresoidea</taxon>
        <taxon>Eresidae</taxon>
        <taxon>Stegodyphus</taxon>
    </lineage>
</organism>